<dbReference type="EMBL" id="SMKL01000022">
    <property type="protein sequence ID" value="TDC51517.1"/>
    <property type="molecule type" value="Genomic_DNA"/>
</dbReference>
<dbReference type="RefSeq" id="WP_131982678.1">
    <property type="nucleotide sequence ID" value="NZ_SMKL01000022.1"/>
</dbReference>
<feature type="region of interest" description="Disordered" evidence="1">
    <location>
        <begin position="16"/>
        <end position="53"/>
    </location>
</feature>
<dbReference type="Proteomes" id="UP000295621">
    <property type="component" value="Unassembled WGS sequence"/>
</dbReference>
<evidence type="ECO:0000256" key="1">
    <source>
        <dbReference type="SAM" id="MobiDB-lite"/>
    </source>
</evidence>
<dbReference type="AlphaFoldDB" id="A0A4R4RP02"/>
<dbReference type="OrthoDB" id="5187924at2"/>
<accession>A0A4R4RP02</accession>
<keyword evidence="3" id="KW-1185">Reference proteome</keyword>
<evidence type="ECO:0000313" key="2">
    <source>
        <dbReference type="EMBL" id="TDC51517.1"/>
    </source>
</evidence>
<protein>
    <submittedName>
        <fullName evidence="2">Uncharacterized protein</fullName>
    </submittedName>
</protein>
<sequence length="127" mass="13776">MNRPADVVELFRRTAPLADSRGGPHDVVVPGRKHPPSADPWRHDAPAGDPLYAGSRAADHRATLDVAADAQPATVHGEHHTGLLRVRLARDGGDVEEYALDVQQALHLAQRLRDAATAMQEFLSVRT</sequence>
<gene>
    <name evidence="2" type="ORF">E1212_12100</name>
</gene>
<organism evidence="2 3">
    <name type="scientific">Jiangella ureilytica</name>
    <dbReference type="NCBI Taxonomy" id="2530374"/>
    <lineage>
        <taxon>Bacteria</taxon>
        <taxon>Bacillati</taxon>
        <taxon>Actinomycetota</taxon>
        <taxon>Actinomycetes</taxon>
        <taxon>Jiangellales</taxon>
        <taxon>Jiangellaceae</taxon>
        <taxon>Jiangella</taxon>
    </lineage>
</organism>
<name>A0A4R4RP02_9ACTN</name>
<reference evidence="2 3" key="1">
    <citation type="submission" date="2019-02" db="EMBL/GenBank/DDBJ databases">
        <title>Draft genome sequences of novel Actinobacteria.</title>
        <authorList>
            <person name="Sahin N."/>
            <person name="Ay H."/>
            <person name="Saygin H."/>
        </authorList>
    </citation>
    <scope>NUCLEOTIDE SEQUENCE [LARGE SCALE GENOMIC DNA]</scope>
    <source>
        <strain evidence="2 3">KC603</strain>
    </source>
</reference>
<evidence type="ECO:0000313" key="3">
    <source>
        <dbReference type="Proteomes" id="UP000295621"/>
    </source>
</evidence>
<proteinExistence type="predicted"/>
<comment type="caution">
    <text evidence="2">The sequence shown here is derived from an EMBL/GenBank/DDBJ whole genome shotgun (WGS) entry which is preliminary data.</text>
</comment>